<protein>
    <recommendedName>
        <fullName evidence="3">NAD-dependent epimerase/dehydratase domain-containing protein</fullName>
    </recommendedName>
</protein>
<dbReference type="InterPro" id="IPR050425">
    <property type="entry name" value="NAD(P)_dehydrat-like"/>
</dbReference>
<evidence type="ECO:0000259" key="3">
    <source>
        <dbReference type="Pfam" id="PF01370"/>
    </source>
</evidence>
<evidence type="ECO:0000256" key="2">
    <source>
        <dbReference type="ARBA" id="ARBA00023445"/>
    </source>
</evidence>
<dbReference type="SUPFAM" id="SSF51735">
    <property type="entry name" value="NAD(P)-binding Rossmann-fold domains"/>
    <property type="match status" value="1"/>
</dbReference>
<dbReference type="Gene3D" id="3.40.50.720">
    <property type="entry name" value="NAD(P)-binding Rossmann-like Domain"/>
    <property type="match status" value="1"/>
</dbReference>
<evidence type="ECO:0000256" key="1">
    <source>
        <dbReference type="ARBA" id="ARBA00023002"/>
    </source>
</evidence>
<keyword evidence="1" id="KW-0560">Oxidoreductase</keyword>
<dbReference type="Proteomes" id="UP001328107">
    <property type="component" value="Unassembled WGS sequence"/>
</dbReference>
<dbReference type="Pfam" id="PF01370">
    <property type="entry name" value="Epimerase"/>
    <property type="match status" value="1"/>
</dbReference>
<dbReference type="AlphaFoldDB" id="A0AAN5C904"/>
<evidence type="ECO:0000313" key="4">
    <source>
        <dbReference type="EMBL" id="GMR32781.1"/>
    </source>
</evidence>
<comment type="similarity">
    <text evidence="2">Belongs to the NAD(P)-dependent epimerase/dehydratase family. Dihydroflavonol-4-reductase subfamily.</text>
</comment>
<organism evidence="4 5">
    <name type="scientific">Pristionchus mayeri</name>
    <dbReference type="NCBI Taxonomy" id="1317129"/>
    <lineage>
        <taxon>Eukaryota</taxon>
        <taxon>Metazoa</taxon>
        <taxon>Ecdysozoa</taxon>
        <taxon>Nematoda</taxon>
        <taxon>Chromadorea</taxon>
        <taxon>Rhabditida</taxon>
        <taxon>Rhabditina</taxon>
        <taxon>Diplogasteromorpha</taxon>
        <taxon>Diplogasteroidea</taxon>
        <taxon>Neodiplogasteridae</taxon>
        <taxon>Pristionchus</taxon>
    </lineage>
</organism>
<reference evidence="5" key="1">
    <citation type="submission" date="2022-10" db="EMBL/GenBank/DDBJ databases">
        <title>Genome assembly of Pristionchus species.</title>
        <authorList>
            <person name="Yoshida K."/>
            <person name="Sommer R.J."/>
        </authorList>
    </citation>
    <scope>NUCLEOTIDE SEQUENCE [LARGE SCALE GENOMIC DNA]</scope>
    <source>
        <strain evidence="5">RS5460</strain>
    </source>
</reference>
<sequence length="371" mass="41290">MMNTSQDSDDLLPLVLVTGASGYVALHCVKRLLEGPYRVRGTVRSKKNNQKIAPLLRLPHAAEKLELVEADLLKTHNWKEVISGCTFVLHVASPWIITATEEIVETAVKGTLTVMAAAQACPEVKKLVITSSCSAVNDGHKNSTAIFDETFWTNVESKRCEWYGISKTLAERAAWDYWNSLPSSSRYSLTVLNPTLVFGPVLSDVDHGCATILARMMKRTTNLAQPKISLGLVDVRDVADAHVRALERPETDGHRILVTATPSAWYADIARWLKDEFGRYGYGISTWEVPTWVLKIYASSGIDPQSRAVLGRSGGELRFDNSKSIRLLDMKYRPVDKAVVEMMHSMIELGMVRGTKKYESSRRRTTSSCLS</sequence>
<dbReference type="PANTHER" id="PTHR10366">
    <property type="entry name" value="NAD DEPENDENT EPIMERASE/DEHYDRATASE"/>
    <property type="match status" value="1"/>
</dbReference>
<name>A0AAN5C904_9BILA</name>
<dbReference type="InterPro" id="IPR036291">
    <property type="entry name" value="NAD(P)-bd_dom_sf"/>
</dbReference>
<keyword evidence="5" id="KW-1185">Reference proteome</keyword>
<comment type="caution">
    <text evidence="4">The sequence shown here is derived from an EMBL/GenBank/DDBJ whole genome shotgun (WGS) entry which is preliminary data.</text>
</comment>
<accession>A0AAN5C904</accession>
<proteinExistence type="inferred from homology"/>
<dbReference type="GO" id="GO:0016616">
    <property type="term" value="F:oxidoreductase activity, acting on the CH-OH group of donors, NAD or NADP as acceptor"/>
    <property type="evidence" value="ECO:0007669"/>
    <property type="project" value="TreeGrafter"/>
</dbReference>
<dbReference type="EMBL" id="BTRK01000001">
    <property type="protein sequence ID" value="GMR32781.1"/>
    <property type="molecule type" value="Genomic_DNA"/>
</dbReference>
<feature type="domain" description="NAD-dependent epimerase/dehydratase" evidence="3">
    <location>
        <begin position="15"/>
        <end position="254"/>
    </location>
</feature>
<dbReference type="InterPro" id="IPR001509">
    <property type="entry name" value="Epimerase_deHydtase"/>
</dbReference>
<evidence type="ECO:0000313" key="5">
    <source>
        <dbReference type="Proteomes" id="UP001328107"/>
    </source>
</evidence>
<gene>
    <name evidence="4" type="ORF">PMAYCL1PPCAC_02976</name>
</gene>
<dbReference type="PANTHER" id="PTHR10366:SF564">
    <property type="entry name" value="STEROL-4-ALPHA-CARBOXYLATE 3-DEHYDROGENASE, DECARBOXYLATING"/>
    <property type="match status" value="1"/>
</dbReference>
<dbReference type="FunFam" id="3.40.50.720:FF:000336">
    <property type="entry name" value="Aldehyde reductase"/>
    <property type="match status" value="1"/>
</dbReference>